<dbReference type="RefSeq" id="XP_002183988.1">
    <property type="nucleotide sequence ID" value="XM_002183952.1"/>
</dbReference>
<dbReference type="HOGENOM" id="CLU_056632_4_1_1"/>
<organism evidence="2 3">
    <name type="scientific">Phaeodactylum tricornutum (strain CCAP 1055/1)</name>
    <dbReference type="NCBI Taxonomy" id="556484"/>
    <lineage>
        <taxon>Eukaryota</taxon>
        <taxon>Sar</taxon>
        <taxon>Stramenopiles</taxon>
        <taxon>Ochrophyta</taxon>
        <taxon>Bacillariophyta</taxon>
        <taxon>Bacillariophyceae</taxon>
        <taxon>Bacillariophycidae</taxon>
        <taxon>Naviculales</taxon>
        <taxon>Phaeodactylaceae</taxon>
        <taxon>Phaeodactylum</taxon>
    </lineage>
</organism>
<dbReference type="Proteomes" id="UP000000759">
    <property type="component" value="Chromosome 21"/>
</dbReference>
<dbReference type="Gene3D" id="2.60.40.200">
    <property type="entry name" value="Superoxide dismutase, copper/zinc binding domain"/>
    <property type="match status" value="1"/>
</dbReference>
<dbReference type="Pfam" id="PF00080">
    <property type="entry name" value="Sod_Cu"/>
    <property type="match status" value="1"/>
</dbReference>
<dbReference type="InterPro" id="IPR036423">
    <property type="entry name" value="SOD-like_Cu/Zn_dom_sf"/>
</dbReference>
<dbReference type="SUPFAM" id="SSF49329">
    <property type="entry name" value="Cu,Zn superoxide dismutase-like"/>
    <property type="match status" value="1"/>
</dbReference>
<dbReference type="GO" id="GO:0006801">
    <property type="term" value="P:superoxide metabolic process"/>
    <property type="evidence" value="ECO:0007669"/>
    <property type="project" value="InterPro"/>
</dbReference>
<accession>B7GA12</accession>
<dbReference type="eggNOG" id="KOG0441">
    <property type="taxonomic scope" value="Eukaryota"/>
</dbReference>
<feature type="non-terminal residue" evidence="2">
    <location>
        <position position="1"/>
    </location>
</feature>
<dbReference type="GeneID" id="7195560"/>
<dbReference type="GO" id="GO:0005507">
    <property type="term" value="F:copper ion binding"/>
    <property type="evidence" value="ECO:0007669"/>
    <property type="project" value="InterPro"/>
</dbReference>
<dbReference type="InterPro" id="IPR024134">
    <property type="entry name" value="SOD_Cu/Zn_/chaperone"/>
</dbReference>
<reference evidence="2 3" key="1">
    <citation type="journal article" date="2008" name="Nature">
        <title>The Phaeodactylum genome reveals the evolutionary history of diatom genomes.</title>
        <authorList>
            <person name="Bowler C."/>
            <person name="Allen A.E."/>
            <person name="Badger J.H."/>
            <person name="Grimwood J."/>
            <person name="Jabbari K."/>
            <person name="Kuo A."/>
            <person name="Maheswari U."/>
            <person name="Martens C."/>
            <person name="Maumus F."/>
            <person name="Otillar R.P."/>
            <person name="Rayko E."/>
            <person name="Salamov A."/>
            <person name="Vandepoele K."/>
            <person name="Beszteri B."/>
            <person name="Gruber A."/>
            <person name="Heijde M."/>
            <person name="Katinka M."/>
            <person name="Mock T."/>
            <person name="Valentin K."/>
            <person name="Verret F."/>
            <person name="Berges J.A."/>
            <person name="Brownlee C."/>
            <person name="Cadoret J.P."/>
            <person name="Chiovitti A."/>
            <person name="Choi C.J."/>
            <person name="Coesel S."/>
            <person name="De Martino A."/>
            <person name="Detter J.C."/>
            <person name="Durkin C."/>
            <person name="Falciatore A."/>
            <person name="Fournet J."/>
            <person name="Haruta M."/>
            <person name="Huysman M.J."/>
            <person name="Jenkins B.D."/>
            <person name="Jiroutova K."/>
            <person name="Jorgensen R.E."/>
            <person name="Joubert Y."/>
            <person name="Kaplan A."/>
            <person name="Kroger N."/>
            <person name="Kroth P.G."/>
            <person name="La Roche J."/>
            <person name="Lindquist E."/>
            <person name="Lommer M."/>
            <person name="Martin-Jezequel V."/>
            <person name="Lopez P.J."/>
            <person name="Lucas S."/>
            <person name="Mangogna M."/>
            <person name="McGinnis K."/>
            <person name="Medlin L.K."/>
            <person name="Montsant A."/>
            <person name="Oudot-Le Secq M.P."/>
            <person name="Napoli C."/>
            <person name="Obornik M."/>
            <person name="Parker M.S."/>
            <person name="Petit J.L."/>
            <person name="Porcel B.M."/>
            <person name="Poulsen N."/>
            <person name="Robison M."/>
            <person name="Rychlewski L."/>
            <person name="Rynearson T.A."/>
            <person name="Schmutz J."/>
            <person name="Shapiro H."/>
            <person name="Siaut M."/>
            <person name="Stanley M."/>
            <person name="Sussman M.R."/>
            <person name="Taylor A.R."/>
            <person name="Vardi A."/>
            <person name="von Dassow P."/>
            <person name="Vyverman W."/>
            <person name="Willis A."/>
            <person name="Wyrwicz L.S."/>
            <person name="Rokhsar D.S."/>
            <person name="Weissenbach J."/>
            <person name="Armbrust E.V."/>
            <person name="Green B.R."/>
            <person name="Van de Peer Y."/>
            <person name="Grigoriev I.V."/>
        </authorList>
    </citation>
    <scope>NUCLEOTIDE SEQUENCE [LARGE SCALE GENOMIC DNA]</scope>
    <source>
        <strain evidence="2 3">CCAP 1055/1</strain>
    </source>
</reference>
<dbReference type="CDD" id="cd00305">
    <property type="entry name" value="Cu-Zn_Superoxide_Dismutase"/>
    <property type="match status" value="1"/>
</dbReference>
<dbReference type="PANTHER" id="PTHR10003">
    <property type="entry name" value="SUPEROXIDE DISMUTASE CU-ZN -RELATED"/>
    <property type="match status" value="1"/>
</dbReference>
<name>B7GA12_PHATC</name>
<sequence>GCLTLTQADINQPVKISGSLSGLAAGKHGISVCVSGDLSQGASSCGPIFNPFGKTHGAPTDAQRMVGDLGNIVVDENGNCSVQISDPKVQLLGPHSVLGRSLVIYVGEDDKGRGGHENSLTTGNPGPRIAAGVIGLSV</sequence>
<gene>
    <name evidence="2" type="ORF">PHATRDRAFT_15852</name>
</gene>
<evidence type="ECO:0000313" key="2">
    <source>
        <dbReference type="EMBL" id="EEC44657.1"/>
    </source>
</evidence>
<keyword evidence="3" id="KW-1185">Reference proteome</keyword>
<proteinExistence type="predicted"/>
<dbReference type="STRING" id="556484.B7GA12"/>
<dbReference type="AlphaFoldDB" id="B7GA12"/>
<protein>
    <recommendedName>
        <fullName evidence="1">Superoxide dismutase copper/zinc binding domain-containing protein</fullName>
    </recommendedName>
</protein>
<dbReference type="KEGG" id="pti:PHATRDRAFT_15852"/>
<reference evidence="3" key="2">
    <citation type="submission" date="2008-08" db="EMBL/GenBank/DDBJ databases">
        <authorList>
            <consortium name="Diatom Consortium"/>
            <person name="Grigoriev I."/>
            <person name="Grimwood J."/>
            <person name="Kuo A."/>
            <person name="Otillar R.P."/>
            <person name="Salamov A."/>
            <person name="Detter J.C."/>
            <person name="Lindquist E."/>
            <person name="Shapiro H."/>
            <person name="Lucas S."/>
            <person name="Glavina del Rio T."/>
            <person name="Pitluck S."/>
            <person name="Rokhsar D."/>
            <person name="Bowler C."/>
        </authorList>
    </citation>
    <scope>GENOME REANNOTATION</scope>
    <source>
        <strain evidence="3">CCAP 1055/1</strain>
    </source>
</reference>
<evidence type="ECO:0000259" key="1">
    <source>
        <dbReference type="Pfam" id="PF00080"/>
    </source>
</evidence>
<dbReference type="PRINTS" id="PR00068">
    <property type="entry name" value="CUZNDISMTASE"/>
</dbReference>
<dbReference type="InterPro" id="IPR001424">
    <property type="entry name" value="SOD_Cu_Zn_dom"/>
</dbReference>
<dbReference type="OrthoDB" id="2015551at2759"/>
<dbReference type="InParanoid" id="B7GA12"/>
<dbReference type="PaxDb" id="2850-Phatr15852"/>
<evidence type="ECO:0000313" key="3">
    <source>
        <dbReference type="Proteomes" id="UP000000759"/>
    </source>
</evidence>
<feature type="domain" description="Superoxide dismutase copper/zinc binding" evidence="1">
    <location>
        <begin position="1"/>
        <end position="134"/>
    </location>
</feature>
<dbReference type="EMBL" id="CM000623">
    <property type="protein sequence ID" value="EEC44657.1"/>
    <property type="molecule type" value="Genomic_DNA"/>
</dbReference>